<sequence>MSKAFPFVVSVHDVAPATRVPVDDWVAELDRRAIPCTLLVIPGPYGGGPATGEVPGLAAWLREAGGRGHELSLHGFHHARVPGGAAWRQAVNQVVARGAGEFCALPEEHARRLLREGREALEEAGLDIVGFTPPGWLASPGTRRALAGLGFAYWTSQLALHDLTGGRTPRRMPALSHRPGGAGERAGARLMVGAARFLARSRTPFRIALHPADLGRPGLREAALDAVDAALAAGGRPVTYRALVGA</sequence>
<dbReference type="Proteomes" id="UP001596074">
    <property type="component" value="Unassembled WGS sequence"/>
</dbReference>
<proteinExistence type="predicted"/>
<comment type="caution">
    <text evidence="1">The sequence shown here is derived from an EMBL/GenBank/DDBJ whole genome shotgun (WGS) entry which is preliminary data.</text>
</comment>
<organism evidence="1 2">
    <name type="scientific">Actinomadura rugatobispora</name>
    <dbReference type="NCBI Taxonomy" id="1994"/>
    <lineage>
        <taxon>Bacteria</taxon>
        <taxon>Bacillati</taxon>
        <taxon>Actinomycetota</taxon>
        <taxon>Actinomycetes</taxon>
        <taxon>Streptosporangiales</taxon>
        <taxon>Thermomonosporaceae</taxon>
        <taxon>Actinomadura</taxon>
    </lineage>
</organism>
<dbReference type="Pfam" id="PF10096">
    <property type="entry name" value="DUF2334"/>
    <property type="match status" value="1"/>
</dbReference>
<gene>
    <name evidence="1" type="ORF">ACFPZN_54940</name>
</gene>
<dbReference type="Gene3D" id="3.20.20.370">
    <property type="entry name" value="Glycoside hydrolase/deacetylase"/>
    <property type="match status" value="1"/>
</dbReference>
<dbReference type="InterPro" id="IPR011330">
    <property type="entry name" value="Glyco_hydro/deAcase_b/a-brl"/>
</dbReference>
<protein>
    <submittedName>
        <fullName evidence="1">DUF2334 domain-containing protein</fullName>
    </submittedName>
</protein>
<dbReference type="RefSeq" id="WP_378293201.1">
    <property type="nucleotide sequence ID" value="NZ_JBHSON010000181.1"/>
</dbReference>
<keyword evidence="2" id="KW-1185">Reference proteome</keyword>
<dbReference type="InterPro" id="IPR018763">
    <property type="entry name" value="DUF2334"/>
</dbReference>
<reference evidence="2" key="1">
    <citation type="journal article" date="2019" name="Int. J. Syst. Evol. Microbiol.">
        <title>The Global Catalogue of Microorganisms (GCM) 10K type strain sequencing project: providing services to taxonomists for standard genome sequencing and annotation.</title>
        <authorList>
            <consortium name="The Broad Institute Genomics Platform"/>
            <consortium name="The Broad Institute Genome Sequencing Center for Infectious Disease"/>
            <person name="Wu L."/>
            <person name="Ma J."/>
        </authorList>
    </citation>
    <scope>NUCLEOTIDE SEQUENCE [LARGE SCALE GENOMIC DNA]</scope>
    <source>
        <strain evidence="2">KCTC 42087</strain>
    </source>
</reference>
<dbReference type="CDD" id="cd11374">
    <property type="entry name" value="CE4_u10"/>
    <property type="match status" value="1"/>
</dbReference>
<evidence type="ECO:0000313" key="1">
    <source>
        <dbReference type="EMBL" id="MFC5754771.1"/>
    </source>
</evidence>
<name>A0ABW1AJU6_9ACTN</name>
<accession>A0ABW1AJU6</accession>
<dbReference type="SUPFAM" id="SSF88713">
    <property type="entry name" value="Glycoside hydrolase/deacetylase"/>
    <property type="match status" value="1"/>
</dbReference>
<dbReference type="EMBL" id="JBHSON010000181">
    <property type="protein sequence ID" value="MFC5754771.1"/>
    <property type="molecule type" value="Genomic_DNA"/>
</dbReference>
<evidence type="ECO:0000313" key="2">
    <source>
        <dbReference type="Proteomes" id="UP001596074"/>
    </source>
</evidence>